<dbReference type="AlphaFoldDB" id="A0A0F8YPR7"/>
<dbReference type="Gene3D" id="1.10.150.20">
    <property type="entry name" value="5' to 3' exonuclease, C-terminal subdomain"/>
    <property type="match status" value="1"/>
</dbReference>
<keyword evidence="1" id="KW-0235">DNA replication</keyword>
<proteinExistence type="predicted"/>
<evidence type="ECO:0000313" key="3">
    <source>
        <dbReference type="EMBL" id="KKK56139.1"/>
    </source>
</evidence>
<dbReference type="InterPro" id="IPR002298">
    <property type="entry name" value="DNA_polymerase_A"/>
</dbReference>
<sequence>VSTMAHIQALPSGALAEMSRAYVGFKIDTIQDILPERKNMLDLETSVVAKKCLYDCLATYRVYDKMGGPAWWDSDPHTWSYEANWYDGCDPFEPTSYTVTQAMKDCYQVDMKLAPLLMRMSRRGIALREDLLRDWYERTSKARMFMEDICLDEGFNPASPQQVGIGLANRGNILPFTPSKKQLATGEEILSQLTDPLAVVVLKFREYSTLRNNFLELWMGFDENRVAHPIPRAYNHYRMDLSTARLSAYDFHLQNIPERIREIFAPDTGLWTDFDLSQIELRLFAFITKDPVMMQAYADGTDIHITTQEALWPGTDSKDKQMRRRAKVFNFAKIFYGTVRSLASYTKLPEA</sequence>
<dbReference type="SUPFAM" id="SSF56672">
    <property type="entry name" value="DNA/RNA polymerases"/>
    <property type="match status" value="1"/>
</dbReference>
<feature type="domain" description="DNA-directed DNA polymerase family A palm" evidence="2">
    <location>
        <begin position="147"/>
        <end position="348"/>
    </location>
</feature>
<dbReference type="GO" id="GO:0006302">
    <property type="term" value="P:double-strand break repair"/>
    <property type="evidence" value="ECO:0007669"/>
    <property type="project" value="TreeGrafter"/>
</dbReference>
<dbReference type="PANTHER" id="PTHR10133">
    <property type="entry name" value="DNA POLYMERASE I"/>
    <property type="match status" value="1"/>
</dbReference>
<name>A0A0F8YPR7_9ZZZZ</name>
<protein>
    <recommendedName>
        <fullName evidence="2">DNA-directed DNA polymerase family A palm domain-containing protein</fullName>
    </recommendedName>
</protein>
<comment type="caution">
    <text evidence="3">The sequence shown here is derived from an EMBL/GenBank/DDBJ whole genome shotgun (WGS) entry which is preliminary data.</text>
</comment>
<dbReference type="Gene3D" id="1.20.1060.10">
    <property type="entry name" value="Taq DNA Polymerase, Chain T, domain 4"/>
    <property type="match status" value="1"/>
</dbReference>
<accession>A0A0F8YPR7</accession>
<reference evidence="3" key="1">
    <citation type="journal article" date="2015" name="Nature">
        <title>Complex archaea that bridge the gap between prokaryotes and eukaryotes.</title>
        <authorList>
            <person name="Spang A."/>
            <person name="Saw J.H."/>
            <person name="Jorgensen S.L."/>
            <person name="Zaremba-Niedzwiedzka K."/>
            <person name="Martijn J."/>
            <person name="Lind A.E."/>
            <person name="van Eijk R."/>
            <person name="Schleper C."/>
            <person name="Guy L."/>
            <person name="Ettema T.J."/>
        </authorList>
    </citation>
    <scope>NUCLEOTIDE SEQUENCE</scope>
</reference>
<dbReference type="GO" id="GO:0003887">
    <property type="term" value="F:DNA-directed DNA polymerase activity"/>
    <property type="evidence" value="ECO:0007669"/>
    <property type="project" value="InterPro"/>
</dbReference>
<evidence type="ECO:0000259" key="2">
    <source>
        <dbReference type="Pfam" id="PF00476"/>
    </source>
</evidence>
<dbReference type="GO" id="GO:0003677">
    <property type="term" value="F:DNA binding"/>
    <property type="evidence" value="ECO:0007669"/>
    <property type="project" value="InterPro"/>
</dbReference>
<dbReference type="EMBL" id="LAZR01065139">
    <property type="protein sequence ID" value="KKK56139.1"/>
    <property type="molecule type" value="Genomic_DNA"/>
</dbReference>
<organism evidence="3">
    <name type="scientific">marine sediment metagenome</name>
    <dbReference type="NCBI Taxonomy" id="412755"/>
    <lineage>
        <taxon>unclassified sequences</taxon>
        <taxon>metagenomes</taxon>
        <taxon>ecological metagenomes</taxon>
    </lineage>
</organism>
<dbReference type="InterPro" id="IPR043502">
    <property type="entry name" value="DNA/RNA_pol_sf"/>
</dbReference>
<dbReference type="PANTHER" id="PTHR10133:SF27">
    <property type="entry name" value="DNA POLYMERASE NU"/>
    <property type="match status" value="1"/>
</dbReference>
<evidence type="ECO:0000256" key="1">
    <source>
        <dbReference type="ARBA" id="ARBA00022705"/>
    </source>
</evidence>
<feature type="non-terminal residue" evidence="3">
    <location>
        <position position="351"/>
    </location>
</feature>
<dbReference type="Pfam" id="PF00476">
    <property type="entry name" value="DNA_pol_A"/>
    <property type="match status" value="1"/>
</dbReference>
<dbReference type="GO" id="GO:0006261">
    <property type="term" value="P:DNA-templated DNA replication"/>
    <property type="evidence" value="ECO:0007669"/>
    <property type="project" value="InterPro"/>
</dbReference>
<dbReference type="InterPro" id="IPR001098">
    <property type="entry name" value="DNA-dir_DNA_pol_A_palm_dom"/>
</dbReference>
<dbReference type="Gene3D" id="3.30.70.370">
    <property type="match status" value="1"/>
</dbReference>
<feature type="non-terminal residue" evidence="3">
    <location>
        <position position="1"/>
    </location>
</feature>
<gene>
    <name evidence="3" type="ORF">LCGC14_3067530</name>
</gene>